<dbReference type="HOGENOM" id="CLU_576344_0_0_1"/>
<dbReference type="AlphaFoldDB" id="G4TTN4"/>
<dbReference type="InterPro" id="IPR032675">
    <property type="entry name" value="LRR_dom_sf"/>
</dbReference>
<sequence>MATSVALDGFDDGQFSQGEEFESFICGDGYDYDTKPYPEMFSAMPLELLRLILYEAALDSTRNRSRLMRVCSLWRDTMVHIPYLWTDLCISGRFEPKECFKEFIWWLDVQIGRTKSCMLDVEWDIRLSEEQTAILFTWIAKRAPSSRWRSLLIRSCEYVQTDDAPLGGLSDFRNLESLIVYHCAPYQLLYLVNQSITSKLTHVTCRGCMDDEELSIQMSSILKCISTLSLTSFELDTTIVLPENINEITIERLPFHTFPHITSLITTRPNALRLFAENHFPNLQSISTRFTRLDCWDIPMRLSSLTTLIISGDEFEPLALVTLPRLRILCIRPKISGQESHKEAKRLCRVFMRADLSLCPTEVLEMGTILPYKVLAMGIARMAGKTRKIAVCVKRKNKGRGLMTRIFASQPTPMLANYTQDANIAPCLQSLEFFTSICITEESEKDWRDFMVGILQARRSLESIKAVWADGPTTSVARMDNLL</sequence>
<evidence type="ECO:0008006" key="3">
    <source>
        <dbReference type="Google" id="ProtNLM"/>
    </source>
</evidence>
<proteinExistence type="predicted"/>
<reference evidence="1 2" key="1">
    <citation type="journal article" date="2011" name="PLoS Pathog.">
        <title>Endophytic Life Strategies Decoded by Genome and Transcriptome Analyses of the Mutualistic Root Symbiont Piriformospora indica.</title>
        <authorList>
            <person name="Zuccaro A."/>
            <person name="Lahrmann U."/>
            <person name="Guldener U."/>
            <person name="Langen G."/>
            <person name="Pfiffi S."/>
            <person name="Biedenkopf D."/>
            <person name="Wong P."/>
            <person name="Samans B."/>
            <person name="Grimm C."/>
            <person name="Basiewicz M."/>
            <person name="Murat C."/>
            <person name="Martin F."/>
            <person name="Kogel K.H."/>
        </authorList>
    </citation>
    <scope>NUCLEOTIDE SEQUENCE [LARGE SCALE GENOMIC DNA]</scope>
    <source>
        <strain evidence="1 2">DSM 11827</strain>
    </source>
</reference>
<comment type="caution">
    <text evidence="1">The sequence shown here is derived from an EMBL/GenBank/DDBJ whole genome shotgun (WGS) entry which is preliminary data.</text>
</comment>
<dbReference type="SUPFAM" id="SSF52058">
    <property type="entry name" value="L domain-like"/>
    <property type="match status" value="1"/>
</dbReference>
<accession>G4TTN4</accession>
<protein>
    <recommendedName>
        <fullName evidence="3">F-box domain-containing protein</fullName>
    </recommendedName>
</protein>
<keyword evidence="2" id="KW-1185">Reference proteome</keyword>
<dbReference type="Gene3D" id="3.80.10.10">
    <property type="entry name" value="Ribonuclease Inhibitor"/>
    <property type="match status" value="1"/>
</dbReference>
<evidence type="ECO:0000313" key="2">
    <source>
        <dbReference type="Proteomes" id="UP000007148"/>
    </source>
</evidence>
<dbReference type="OrthoDB" id="3221235at2759"/>
<organism evidence="1 2">
    <name type="scientific">Serendipita indica (strain DSM 11827)</name>
    <name type="common">Root endophyte fungus</name>
    <name type="synonym">Piriformospora indica</name>
    <dbReference type="NCBI Taxonomy" id="1109443"/>
    <lineage>
        <taxon>Eukaryota</taxon>
        <taxon>Fungi</taxon>
        <taxon>Dikarya</taxon>
        <taxon>Basidiomycota</taxon>
        <taxon>Agaricomycotina</taxon>
        <taxon>Agaricomycetes</taxon>
        <taxon>Sebacinales</taxon>
        <taxon>Serendipitaceae</taxon>
        <taxon>Serendipita</taxon>
    </lineage>
</organism>
<name>G4TTN4_SERID</name>
<dbReference type="EMBL" id="CAFZ01000342">
    <property type="protein sequence ID" value="CCA74677.1"/>
    <property type="molecule type" value="Genomic_DNA"/>
</dbReference>
<evidence type="ECO:0000313" key="1">
    <source>
        <dbReference type="EMBL" id="CCA74677.1"/>
    </source>
</evidence>
<gene>
    <name evidence="1" type="ORF">PIIN_08628</name>
</gene>
<dbReference type="Proteomes" id="UP000007148">
    <property type="component" value="Unassembled WGS sequence"/>
</dbReference>
<dbReference type="InParanoid" id="G4TTN4"/>